<dbReference type="PANTHER" id="PTHR21411">
    <property type="entry name" value="APONTIC"/>
    <property type="match status" value="1"/>
</dbReference>
<reference evidence="8" key="2">
    <citation type="submission" date="2024-08" db="UniProtKB">
        <authorList>
            <consortium name="EnsemblMetazoa"/>
        </authorList>
    </citation>
    <scope>IDENTIFICATION</scope>
</reference>
<evidence type="ECO:0000256" key="3">
    <source>
        <dbReference type="ARBA" id="ARBA00023015"/>
    </source>
</evidence>
<dbReference type="AlphaFoldDB" id="A0AAR5QFY2"/>
<evidence type="ECO:0000313" key="8">
    <source>
        <dbReference type="EnsemblMetazoa" id="XP_019772125.1"/>
    </source>
</evidence>
<organism evidence="8 9">
    <name type="scientific">Dendroctonus ponderosae</name>
    <name type="common">Mountain pine beetle</name>
    <dbReference type="NCBI Taxonomy" id="77166"/>
    <lineage>
        <taxon>Eukaryota</taxon>
        <taxon>Metazoa</taxon>
        <taxon>Ecdysozoa</taxon>
        <taxon>Arthropoda</taxon>
        <taxon>Hexapoda</taxon>
        <taxon>Insecta</taxon>
        <taxon>Pterygota</taxon>
        <taxon>Neoptera</taxon>
        <taxon>Endopterygota</taxon>
        <taxon>Coleoptera</taxon>
        <taxon>Polyphaga</taxon>
        <taxon>Cucujiformia</taxon>
        <taxon>Curculionidae</taxon>
        <taxon>Scolytinae</taxon>
        <taxon>Dendroctonus</taxon>
    </lineage>
</organism>
<accession>A0AAR5QFY2</accession>
<evidence type="ECO:0000256" key="6">
    <source>
        <dbReference type="SAM" id="MobiDB-lite"/>
    </source>
</evidence>
<keyword evidence="3" id="KW-0805">Transcription regulation</keyword>
<comment type="function">
    <text evidence="5">Involved in transvection phenomena (= synapsis-dependent gene expression), where the synaptic pairing of chromosomes carrying genes with which zeste interacts influences the expression of these genes. Zeste binds to DNA and stimulates transcription from a nearby promoter.</text>
</comment>
<dbReference type="KEGG" id="dpa:109545720"/>
<dbReference type="PANTHER" id="PTHR21411:SF0">
    <property type="entry name" value="REGULATORY PROTEIN ZESTE"/>
    <property type="match status" value="1"/>
</dbReference>
<keyword evidence="9" id="KW-1185">Reference proteome</keyword>
<evidence type="ECO:0000256" key="1">
    <source>
        <dbReference type="ARBA" id="ARBA00011764"/>
    </source>
</evidence>
<dbReference type="Pfam" id="PF13873">
    <property type="entry name" value="Myb_DNA-bind_5"/>
    <property type="match status" value="1"/>
</dbReference>
<protein>
    <recommendedName>
        <fullName evidence="2">Regulatory protein zeste</fullName>
    </recommendedName>
</protein>
<evidence type="ECO:0000256" key="5">
    <source>
        <dbReference type="ARBA" id="ARBA00025466"/>
    </source>
</evidence>
<dbReference type="InterPro" id="IPR028002">
    <property type="entry name" value="Myb_DNA-bind_5"/>
</dbReference>
<evidence type="ECO:0000259" key="7">
    <source>
        <dbReference type="Pfam" id="PF13873"/>
    </source>
</evidence>
<dbReference type="EnsemblMetazoa" id="XM_019916565.1">
    <property type="protein sequence ID" value="XP_019772124.1"/>
    <property type="gene ID" value="LOC109545720"/>
</dbReference>
<feature type="domain" description="Myb/SANT-like DNA-binding" evidence="7">
    <location>
        <begin position="8"/>
        <end position="76"/>
    </location>
</feature>
<keyword evidence="4" id="KW-0804">Transcription</keyword>
<feature type="compositionally biased region" description="Basic and acidic residues" evidence="6">
    <location>
        <begin position="65"/>
        <end position="83"/>
    </location>
</feature>
<sequence>MAIKYTYADKELFAQVLGKYPIVEDKRTDTFRIEKKRKAWEDITSEFNKSSTKPRTTTQLKRLWDKTKRSRKAELAEERRDEITATNGGPPRTPSLPQPMIDPLPQPIIDPLPQPMIDPLPQPMIGPLPEPMIDGFNSQISYEVDVKDESDEIDIEEMRDLQDQIKLEEPSTSSNNEDFHCRSQMKITPTNRRGMKRSAKMAATRNAPKKDYVAELAEARLLLIEKEEQQMSELHQIRMEEAHFRKEAARFQMLQEELKFNKLQQNE</sequence>
<name>A0AAR5QFY2_DENPD</name>
<evidence type="ECO:0000256" key="2">
    <source>
        <dbReference type="ARBA" id="ARBA00016807"/>
    </source>
</evidence>
<evidence type="ECO:0000313" key="9">
    <source>
        <dbReference type="Proteomes" id="UP000019118"/>
    </source>
</evidence>
<dbReference type="EnsemblMetazoa" id="XM_019916566.1">
    <property type="protein sequence ID" value="XP_019772125.1"/>
    <property type="gene ID" value="LOC109545720"/>
</dbReference>
<evidence type="ECO:0000256" key="4">
    <source>
        <dbReference type="ARBA" id="ARBA00023163"/>
    </source>
</evidence>
<dbReference type="Proteomes" id="UP000019118">
    <property type="component" value="Unassembled WGS sequence"/>
</dbReference>
<proteinExistence type="predicted"/>
<dbReference type="GeneID" id="109545720"/>
<comment type="subunit">
    <text evidence="1">Self-associates forming complexes of several hundred monomers.</text>
</comment>
<feature type="region of interest" description="Disordered" evidence="6">
    <location>
        <begin position="65"/>
        <end position="98"/>
    </location>
</feature>
<reference evidence="9" key="1">
    <citation type="journal article" date="2013" name="Genome Biol.">
        <title>Draft genome of the mountain pine beetle, Dendroctonus ponderosae Hopkins, a major forest pest.</title>
        <authorList>
            <person name="Keeling C.I."/>
            <person name="Yuen M.M."/>
            <person name="Liao N.Y."/>
            <person name="Docking T.R."/>
            <person name="Chan S.K."/>
            <person name="Taylor G.A."/>
            <person name="Palmquist D.L."/>
            <person name="Jackman S.D."/>
            <person name="Nguyen A."/>
            <person name="Li M."/>
            <person name="Henderson H."/>
            <person name="Janes J.K."/>
            <person name="Zhao Y."/>
            <person name="Pandoh P."/>
            <person name="Moore R."/>
            <person name="Sperling F.A."/>
            <person name="Huber D.P."/>
            <person name="Birol I."/>
            <person name="Jones S.J."/>
            <person name="Bohlmann J."/>
        </authorList>
    </citation>
    <scope>NUCLEOTIDE SEQUENCE</scope>
</reference>